<sequence>MSKNIRLFSNYIQRENQTTNYCLLILKLLYEENPKFLSEVLSTLLGERLSGAVGVKFSQQNRGTKSVPDGTISQEAFSIVIETKRDNRFNLEQLSRHLESMKEQPGIKVLMALGNFEWEEPNPEAFQDIDRLAEEMGVAFAPVSFEQFLQALKLSYLPKNLVDAIADLEEYMNEENLLPSWKYHLDVVNCRVSFDDVLQHQIYVCPATDGSYNHRRSLYFGMYRNKRVEQIGKIEAVVDLESEETSSIKWKKNIDKPDLELVETARSRRSQIDNSWYPARVFILADLHSTDFVKTSPGGMQSSKQYFDISHLNVMNAEDLARKLMGKTWENY</sequence>
<accession>A0ABT2N1F9</accession>
<gene>
    <name evidence="1" type="ORF">NG792_02115</name>
</gene>
<evidence type="ECO:0000313" key="2">
    <source>
        <dbReference type="Proteomes" id="UP001525961"/>
    </source>
</evidence>
<organism evidence="1 2">
    <name type="scientific">Laspinema olomoucense D3b</name>
    <dbReference type="NCBI Taxonomy" id="2953688"/>
    <lineage>
        <taxon>Bacteria</taxon>
        <taxon>Bacillati</taxon>
        <taxon>Cyanobacteriota</taxon>
        <taxon>Cyanophyceae</taxon>
        <taxon>Oscillatoriophycideae</taxon>
        <taxon>Oscillatoriales</taxon>
        <taxon>Laspinemataceae</taxon>
        <taxon>Laspinema</taxon>
        <taxon>Laspinema olomoucense</taxon>
    </lineage>
</organism>
<dbReference type="Proteomes" id="UP001525961">
    <property type="component" value="Unassembled WGS sequence"/>
</dbReference>
<keyword evidence="2" id="KW-1185">Reference proteome</keyword>
<evidence type="ECO:0008006" key="3">
    <source>
        <dbReference type="Google" id="ProtNLM"/>
    </source>
</evidence>
<comment type="caution">
    <text evidence="1">The sequence shown here is derived from an EMBL/GenBank/DDBJ whole genome shotgun (WGS) entry which is preliminary data.</text>
</comment>
<reference evidence="1 2" key="1">
    <citation type="journal article" date="2022" name="Front. Microbiol.">
        <title>High genomic differentiation and limited gene flow indicate recent cryptic speciation within the genus Laspinema (cyanobacteria).</title>
        <authorList>
            <person name="Stanojkovic A."/>
            <person name="Skoupy S."/>
            <person name="Skaloud P."/>
            <person name="Dvorak P."/>
        </authorList>
    </citation>
    <scope>NUCLEOTIDE SEQUENCE [LARGE SCALE GENOMIC DNA]</scope>
    <source>
        <strain evidence="1 2">D3b</strain>
    </source>
</reference>
<proteinExistence type="predicted"/>
<dbReference type="EMBL" id="JAMXFA010000002">
    <property type="protein sequence ID" value="MCT7976519.1"/>
    <property type="molecule type" value="Genomic_DNA"/>
</dbReference>
<name>A0ABT2N1F9_9CYAN</name>
<evidence type="ECO:0000313" key="1">
    <source>
        <dbReference type="EMBL" id="MCT7976519.1"/>
    </source>
</evidence>
<dbReference type="RefSeq" id="WP_261234338.1">
    <property type="nucleotide sequence ID" value="NZ_JAMXFA010000002.1"/>
</dbReference>
<protein>
    <recommendedName>
        <fullName evidence="3">Restriction endonuclease</fullName>
    </recommendedName>
</protein>